<evidence type="ECO:0000313" key="1">
    <source>
        <dbReference type="EMBL" id="TNV73005.1"/>
    </source>
</evidence>
<keyword evidence="2" id="KW-1185">Reference proteome</keyword>
<dbReference type="AlphaFoldDB" id="A0A8J8NEE1"/>
<name>A0A8J8NEE1_HALGN</name>
<evidence type="ECO:0008006" key="3">
    <source>
        <dbReference type="Google" id="ProtNLM"/>
    </source>
</evidence>
<comment type="caution">
    <text evidence="1">The sequence shown here is derived from an EMBL/GenBank/DDBJ whole genome shotgun (WGS) entry which is preliminary data.</text>
</comment>
<gene>
    <name evidence="1" type="ORF">FGO68_gene10040</name>
</gene>
<protein>
    <recommendedName>
        <fullName evidence="3">Protein kinase domain-containing protein</fullName>
    </recommendedName>
</protein>
<sequence>MGTPLFIVKSQFKKWIGQEQKIKIGSNIPLENPYQVLLKLNAYSQQELQQYHQKISLGKFLLEFLASSKQQLDLTMFVCYHILKAKDSSPSIYRYRFSNYWTEYKGSLRFAISEEWSEDYLDEANFQIQPPKVVRKCNVRGAEENYSIGMMLFIVITGGLMPYEDQKNFNYNKALFIANPGLFAEKMANLLIKGKNRYPNEDRKLLVQILTHVCQCINIDPAKREAPSLKLFSSVAERNDLELAMLDIYERAKQLKLLAYQYSH</sequence>
<proteinExistence type="predicted"/>
<accession>A0A8J8NEE1</accession>
<evidence type="ECO:0000313" key="2">
    <source>
        <dbReference type="Proteomes" id="UP000785679"/>
    </source>
</evidence>
<reference evidence="1" key="1">
    <citation type="submission" date="2019-06" db="EMBL/GenBank/DDBJ databases">
        <authorList>
            <person name="Zheng W."/>
        </authorList>
    </citation>
    <scope>NUCLEOTIDE SEQUENCE</scope>
    <source>
        <strain evidence="1">QDHG01</strain>
    </source>
</reference>
<dbReference type="Proteomes" id="UP000785679">
    <property type="component" value="Unassembled WGS sequence"/>
</dbReference>
<organism evidence="1 2">
    <name type="scientific">Halteria grandinella</name>
    <dbReference type="NCBI Taxonomy" id="5974"/>
    <lineage>
        <taxon>Eukaryota</taxon>
        <taxon>Sar</taxon>
        <taxon>Alveolata</taxon>
        <taxon>Ciliophora</taxon>
        <taxon>Intramacronucleata</taxon>
        <taxon>Spirotrichea</taxon>
        <taxon>Stichotrichia</taxon>
        <taxon>Sporadotrichida</taxon>
        <taxon>Halteriidae</taxon>
        <taxon>Halteria</taxon>
    </lineage>
</organism>
<dbReference type="EMBL" id="RRYP01020207">
    <property type="protein sequence ID" value="TNV73005.1"/>
    <property type="molecule type" value="Genomic_DNA"/>
</dbReference>